<name>A0A9P8LEK6_9PEZI</name>
<evidence type="ECO:0000256" key="3">
    <source>
        <dbReference type="SAM" id="Phobius"/>
    </source>
</evidence>
<keyword evidence="8" id="KW-1185">Reference proteome</keyword>
<dbReference type="FunFam" id="3.40.630.10:FF:000101">
    <property type="entry name" value="N-acetylated alpha-linked acidic dipeptidase like 1"/>
    <property type="match status" value="1"/>
</dbReference>
<accession>A0A9P8LEK6</accession>
<keyword evidence="3" id="KW-1133">Transmembrane helix</keyword>
<gene>
    <name evidence="7" type="ORF">GP486_002535</name>
</gene>
<dbReference type="SUPFAM" id="SSF47672">
    <property type="entry name" value="Transferrin receptor-like dimerisation domain"/>
    <property type="match status" value="1"/>
</dbReference>
<organism evidence="7 8">
    <name type="scientific">Trichoglossum hirsutum</name>
    <dbReference type="NCBI Taxonomy" id="265104"/>
    <lineage>
        <taxon>Eukaryota</taxon>
        <taxon>Fungi</taxon>
        <taxon>Dikarya</taxon>
        <taxon>Ascomycota</taxon>
        <taxon>Pezizomycotina</taxon>
        <taxon>Geoglossomycetes</taxon>
        <taxon>Geoglossales</taxon>
        <taxon>Geoglossaceae</taxon>
        <taxon>Trichoglossum</taxon>
    </lineage>
</organism>
<dbReference type="AlphaFoldDB" id="A0A9P8LEK6"/>
<dbReference type="SUPFAM" id="SSF52025">
    <property type="entry name" value="PA domain"/>
    <property type="match status" value="1"/>
</dbReference>
<dbReference type="InterPro" id="IPR036757">
    <property type="entry name" value="TFR-like_dimer_dom_sf"/>
</dbReference>
<dbReference type="Gene3D" id="3.40.630.10">
    <property type="entry name" value="Zn peptidases"/>
    <property type="match status" value="1"/>
</dbReference>
<feature type="domain" description="PA" evidence="4">
    <location>
        <begin position="204"/>
        <end position="280"/>
    </location>
</feature>
<protein>
    <submittedName>
        <fullName evidence="7">Uncharacterized protein</fullName>
    </submittedName>
</protein>
<feature type="domain" description="Transferrin receptor-like dimerisation" evidence="5">
    <location>
        <begin position="662"/>
        <end position="787"/>
    </location>
</feature>
<dbReference type="EMBL" id="JAGHQM010000287">
    <property type="protein sequence ID" value="KAH0562848.1"/>
    <property type="molecule type" value="Genomic_DNA"/>
</dbReference>
<dbReference type="InterPro" id="IPR003137">
    <property type="entry name" value="PA_domain"/>
</dbReference>
<evidence type="ECO:0000313" key="7">
    <source>
        <dbReference type="EMBL" id="KAH0562848.1"/>
    </source>
</evidence>
<sequence>MAGNERTPLLLTVQVAPPRRRYPHNTLRRFCTIALAASLIALSVLFLFPLALLPSDIPSYLPWNLPYPHKNWPQSYALPYDELQDILMSTPDEEHVRGWSKYYTSGPHLAGKNFSQALWTENMWRGFGIADTSIASYDVYLNYPIGHRLALLEKKDRKKEEAAKGGWEVKFEADLEERVHKEDGTSGLKDRIPTFHGFSANGNVTAPFVYANYGTYQDFDDLSNANISVKGKIVLARYGLIFRGLKVKRAQELGAVGVVIYSDPGDDGDETNEKGVDTYPSGPAREPSSVQRGSVQFLSIAPGDPTTPGYPSKPGVPRQDPKHAVPSIPSIPISYLDALPLLRALNGYGPKASSMSERWKGGGLGYRGVEYNIGPSPDGILLNLVNEQEYVTTPIWNVIGVINGTLSGEVVLIGNHHDAWVAGGAADPNSGSAALNEVIRSFGKALEKGWRPLRTIVFASWDGEEHGLIGSTEWVEEFLPWLSGSAVAYLNVDVGVSGPHFKSSASPVLNKALYEITSLVASPNQTIAGQTVRDTWDGHIQTMGSGSDFTAFQDYAGIPCVDMGFSYSPESAVYHYHSNYDSFDWMDRFGDPGWHYHVTIAKLWSLLAAKLVESPLIQFNATDYATGLSRYLRSAEDEAKQIHKGDADENNSGELKDPWDTTFAHLKHSIEGLRAAAIELDARAAKLEEQLSEDIPWWKWWEKVKLFYEVMKVNNRYKYLERQFLYPQGLDGRSWFKHIVFAPGIWTGYSGATFPGLVESIADKNWTNAKRWGRIIDKRIKLAKEQLG</sequence>
<dbReference type="InterPro" id="IPR039373">
    <property type="entry name" value="Peptidase_M28B"/>
</dbReference>
<evidence type="ECO:0000313" key="8">
    <source>
        <dbReference type="Proteomes" id="UP000750711"/>
    </source>
</evidence>
<dbReference type="CDD" id="cd08022">
    <property type="entry name" value="M28_PSMA_like"/>
    <property type="match status" value="1"/>
</dbReference>
<dbReference type="Gene3D" id="1.20.930.40">
    <property type="entry name" value="Transferrin receptor-like, dimerisation domain"/>
    <property type="match status" value="1"/>
</dbReference>
<evidence type="ECO:0000259" key="6">
    <source>
        <dbReference type="Pfam" id="PF04389"/>
    </source>
</evidence>
<feature type="compositionally biased region" description="Polar residues" evidence="2">
    <location>
        <begin position="288"/>
        <end position="297"/>
    </location>
</feature>
<feature type="region of interest" description="Disordered" evidence="2">
    <location>
        <begin position="262"/>
        <end position="323"/>
    </location>
</feature>
<dbReference type="InterPro" id="IPR007484">
    <property type="entry name" value="Peptidase_M28"/>
</dbReference>
<evidence type="ECO:0000259" key="4">
    <source>
        <dbReference type="Pfam" id="PF02225"/>
    </source>
</evidence>
<feature type="transmembrane region" description="Helical" evidence="3">
    <location>
        <begin position="30"/>
        <end position="52"/>
    </location>
</feature>
<keyword evidence="3" id="KW-0472">Membrane</keyword>
<comment type="caution">
    <text evidence="7">The sequence shown here is derived from an EMBL/GenBank/DDBJ whole genome shotgun (WGS) entry which is preliminary data.</text>
</comment>
<comment type="similarity">
    <text evidence="1">Belongs to the peptidase M28 family. M28B subfamily.</text>
</comment>
<dbReference type="CDD" id="cd02121">
    <property type="entry name" value="PA_GCPII_like"/>
    <property type="match status" value="1"/>
</dbReference>
<dbReference type="PANTHER" id="PTHR10404:SF46">
    <property type="entry name" value="VACUOLAR PROTEIN SORTING-ASSOCIATED PROTEIN 70"/>
    <property type="match status" value="1"/>
</dbReference>
<dbReference type="Pfam" id="PF04253">
    <property type="entry name" value="TFR_dimer"/>
    <property type="match status" value="1"/>
</dbReference>
<dbReference type="GO" id="GO:0004180">
    <property type="term" value="F:carboxypeptidase activity"/>
    <property type="evidence" value="ECO:0007669"/>
    <property type="project" value="TreeGrafter"/>
</dbReference>
<evidence type="ECO:0000256" key="1">
    <source>
        <dbReference type="ARBA" id="ARBA00005634"/>
    </source>
</evidence>
<dbReference type="Proteomes" id="UP000750711">
    <property type="component" value="Unassembled WGS sequence"/>
</dbReference>
<dbReference type="InterPro" id="IPR046450">
    <property type="entry name" value="PA_dom_sf"/>
</dbReference>
<reference evidence="7" key="1">
    <citation type="submission" date="2021-03" db="EMBL/GenBank/DDBJ databases">
        <title>Comparative genomics and phylogenomic investigation of the class Geoglossomycetes provide insights into ecological specialization and systematics.</title>
        <authorList>
            <person name="Melie T."/>
            <person name="Pirro S."/>
            <person name="Miller A.N."/>
            <person name="Quandt A."/>
        </authorList>
    </citation>
    <scope>NUCLEOTIDE SEQUENCE</scope>
    <source>
        <strain evidence="7">CAQ_001_2017</strain>
    </source>
</reference>
<feature type="domain" description="Peptidase M28" evidence="6">
    <location>
        <begin position="397"/>
        <end position="586"/>
    </location>
</feature>
<evidence type="ECO:0000259" key="5">
    <source>
        <dbReference type="Pfam" id="PF04253"/>
    </source>
</evidence>
<dbReference type="PANTHER" id="PTHR10404">
    <property type="entry name" value="N-ACETYLATED-ALPHA-LINKED ACIDIC DIPEPTIDASE"/>
    <property type="match status" value="1"/>
</dbReference>
<dbReference type="Pfam" id="PF02225">
    <property type="entry name" value="PA"/>
    <property type="match status" value="1"/>
</dbReference>
<evidence type="ECO:0000256" key="2">
    <source>
        <dbReference type="SAM" id="MobiDB-lite"/>
    </source>
</evidence>
<proteinExistence type="inferred from homology"/>
<dbReference type="InterPro" id="IPR007365">
    <property type="entry name" value="TFR-like_dimer_dom"/>
</dbReference>
<keyword evidence="3" id="KW-0812">Transmembrane</keyword>
<dbReference type="Pfam" id="PF04389">
    <property type="entry name" value="Peptidase_M28"/>
    <property type="match status" value="1"/>
</dbReference>
<dbReference type="SUPFAM" id="SSF53187">
    <property type="entry name" value="Zn-dependent exopeptidases"/>
    <property type="match status" value="1"/>
</dbReference>
<dbReference type="Gene3D" id="3.50.30.30">
    <property type="match status" value="1"/>
</dbReference>
<dbReference type="FunFam" id="3.50.30.30:FF:000008">
    <property type="entry name" value="Glutamate carboxypeptidase 2"/>
    <property type="match status" value="1"/>
</dbReference>